<dbReference type="PANTHER" id="PTHR33608:SF12">
    <property type="entry name" value="DUF58 DOMAIN-CONTAINING PROTEIN"/>
    <property type="match status" value="1"/>
</dbReference>
<comment type="caution">
    <text evidence="2">The sequence shown here is derived from an EMBL/GenBank/DDBJ whole genome shotgun (WGS) entry which is preliminary data.</text>
</comment>
<proteinExistence type="predicted"/>
<organism evidence="2 3">
    <name type="scientific">SAR92 clade bacterium</name>
    <dbReference type="NCBI Taxonomy" id="2315479"/>
    <lineage>
        <taxon>Bacteria</taxon>
        <taxon>Pseudomonadati</taxon>
        <taxon>Pseudomonadota</taxon>
        <taxon>Gammaproteobacteria</taxon>
        <taxon>Cellvibrionales</taxon>
        <taxon>Porticoccaceae</taxon>
        <taxon>SAR92 clade</taxon>
    </lineage>
</organism>
<evidence type="ECO:0000259" key="1">
    <source>
        <dbReference type="Pfam" id="PF01882"/>
    </source>
</evidence>
<gene>
    <name evidence="2" type="ORF">EVB02_01615</name>
</gene>
<dbReference type="EMBL" id="SHBO01000012">
    <property type="protein sequence ID" value="RZO07461.1"/>
    <property type="molecule type" value="Genomic_DNA"/>
</dbReference>
<feature type="domain" description="DUF58" evidence="1">
    <location>
        <begin position="58"/>
        <end position="273"/>
    </location>
</feature>
<evidence type="ECO:0000313" key="2">
    <source>
        <dbReference type="EMBL" id="RZO07461.1"/>
    </source>
</evidence>
<accession>A0A520LMW8</accession>
<sequence>MLNDTSKNNDPSYANIDEMVRCRFGARSLRNFPKVNAKRIEGGANRSQLKGRGMDFSEVRAYHPGDDARHIDWRVTAKTQKPHTKIYTEEKEKPIYVITDLRPSMFFGRNTLKSVTACHVSATLAWAGLLNDDRAGGIVFSEDDHEETKPKKSSRSVLKIIRSLQEFSGNLSRSYKKDTQIEHPYKMIEMLCEIRKIISPGCSIFIISDFIDLSDDCDKCMFELAKVCNVNLCHVFDSFEAELPLGGALGVGKGSDRMNLHTGNNSMREKYKNVFNYRINKLSELRDKLSAGLISIETNGNYLNTLALHFGAGRSKHKGI</sequence>
<name>A0A520LMW8_9GAMM</name>
<dbReference type="Proteomes" id="UP000318148">
    <property type="component" value="Unassembled WGS sequence"/>
</dbReference>
<reference evidence="2 3" key="1">
    <citation type="submission" date="2019-02" db="EMBL/GenBank/DDBJ databases">
        <title>Prokaryotic population dynamics and viral predation in marine succession experiment using metagenomics: the confinement effect.</title>
        <authorList>
            <person name="Haro-Moreno J.M."/>
            <person name="Rodriguez-Valera F."/>
            <person name="Lopez-Perez M."/>
        </authorList>
    </citation>
    <scope>NUCLEOTIDE SEQUENCE [LARGE SCALE GENOMIC DNA]</scope>
    <source>
        <strain evidence="2">MED-G169</strain>
    </source>
</reference>
<dbReference type="PANTHER" id="PTHR33608">
    <property type="entry name" value="BLL2464 PROTEIN"/>
    <property type="match status" value="1"/>
</dbReference>
<protein>
    <submittedName>
        <fullName evidence="2">DUF58 domain-containing protein</fullName>
    </submittedName>
</protein>
<evidence type="ECO:0000313" key="3">
    <source>
        <dbReference type="Proteomes" id="UP000318148"/>
    </source>
</evidence>
<dbReference type="Pfam" id="PF01882">
    <property type="entry name" value="DUF58"/>
    <property type="match status" value="1"/>
</dbReference>
<dbReference type="AlphaFoldDB" id="A0A520LMW8"/>
<dbReference type="InterPro" id="IPR002881">
    <property type="entry name" value="DUF58"/>
</dbReference>